<dbReference type="Proteomes" id="UP001153954">
    <property type="component" value="Unassembled WGS sequence"/>
</dbReference>
<dbReference type="EMBL" id="CAKOGL010000027">
    <property type="protein sequence ID" value="CAH2104983.1"/>
    <property type="molecule type" value="Genomic_DNA"/>
</dbReference>
<protein>
    <submittedName>
        <fullName evidence="1">Uncharacterized protein</fullName>
    </submittedName>
</protein>
<gene>
    <name evidence="1" type="ORF">EEDITHA_LOCUS19303</name>
</gene>
<dbReference type="AlphaFoldDB" id="A0AAU9V0D8"/>
<keyword evidence="2" id="KW-1185">Reference proteome</keyword>
<evidence type="ECO:0000313" key="1">
    <source>
        <dbReference type="EMBL" id="CAH2104983.1"/>
    </source>
</evidence>
<organism evidence="1 2">
    <name type="scientific">Euphydryas editha</name>
    <name type="common">Edith's checkerspot</name>
    <dbReference type="NCBI Taxonomy" id="104508"/>
    <lineage>
        <taxon>Eukaryota</taxon>
        <taxon>Metazoa</taxon>
        <taxon>Ecdysozoa</taxon>
        <taxon>Arthropoda</taxon>
        <taxon>Hexapoda</taxon>
        <taxon>Insecta</taxon>
        <taxon>Pterygota</taxon>
        <taxon>Neoptera</taxon>
        <taxon>Endopterygota</taxon>
        <taxon>Lepidoptera</taxon>
        <taxon>Glossata</taxon>
        <taxon>Ditrysia</taxon>
        <taxon>Papilionoidea</taxon>
        <taxon>Nymphalidae</taxon>
        <taxon>Nymphalinae</taxon>
        <taxon>Euphydryas</taxon>
    </lineage>
</organism>
<proteinExistence type="predicted"/>
<sequence length="96" mass="11349">MHPQRVTVWCGFWAEGIIRPYFFENEEGQAVTVTGHLKSMIYVNKPTSTVTLKEKIQCCFNEIQRHLCKIDMKNFDKRVFTYQQSLEGHLPDVFHK</sequence>
<reference evidence="1" key="1">
    <citation type="submission" date="2022-03" db="EMBL/GenBank/DDBJ databases">
        <authorList>
            <person name="Tunstrom K."/>
        </authorList>
    </citation>
    <scope>NUCLEOTIDE SEQUENCE</scope>
</reference>
<evidence type="ECO:0000313" key="2">
    <source>
        <dbReference type="Proteomes" id="UP001153954"/>
    </source>
</evidence>
<name>A0AAU9V0D8_EUPED</name>
<accession>A0AAU9V0D8</accession>
<comment type="caution">
    <text evidence="1">The sequence shown here is derived from an EMBL/GenBank/DDBJ whole genome shotgun (WGS) entry which is preliminary data.</text>
</comment>